<proteinExistence type="inferred from homology"/>
<dbReference type="AlphaFoldDB" id="I1RSL3"/>
<feature type="transmembrane region" description="Helical" evidence="7">
    <location>
        <begin position="50"/>
        <end position="71"/>
    </location>
</feature>
<dbReference type="PANTHER" id="PTHR33048">
    <property type="entry name" value="PTH11-LIKE INTEGRAL MEMBRANE PROTEIN (AFU_ORTHOLOGUE AFUA_5G11245)"/>
    <property type="match status" value="1"/>
</dbReference>
<feature type="transmembrane region" description="Helical" evidence="7">
    <location>
        <begin position="211"/>
        <end position="233"/>
    </location>
</feature>
<evidence type="ECO:0000256" key="6">
    <source>
        <dbReference type="SAM" id="MobiDB-lite"/>
    </source>
</evidence>
<dbReference type="KEGG" id="fgr:FGSG_07136"/>
<dbReference type="EMBL" id="HG970335">
    <property type="status" value="NOT_ANNOTATED_CDS"/>
    <property type="molecule type" value="Genomic_DNA"/>
</dbReference>
<dbReference type="OrthoDB" id="4682787at2759"/>
<comment type="similarity">
    <text evidence="5">Belongs to the SAT4 family.</text>
</comment>
<reference evidence="9" key="1">
    <citation type="journal article" date="2007" name="Science">
        <title>The Fusarium graminearum genome reveals a link between localized polymorphism and pathogen specialization.</title>
        <authorList>
            <person name="Cuomo C.A."/>
            <person name="Gueldener U."/>
            <person name="Xu J.-R."/>
            <person name="Trail F."/>
            <person name="Turgeon B.G."/>
            <person name="Di Pietro A."/>
            <person name="Walton J.D."/>
            <person name="Ma L.-J."/>
            <person name="Baker S.E."/>
            <person name="Rep M."/>
            <person name="Adam G."/>
            <person name="Antoniw J."/>
            <person name="Baldwin T."/>
            <person name="Calvo S.E."/>
            <person name="Chang Y.-L."/>
            <person name="DeCaprio D."/>
            <person name="Gale L.R."/>
            <person name="Gnerre S."/>
            <person name="Goswami R.S."/>
            <person name="Hammond-Kosack K."/>
            <person name="Harris L.J."/>
            <person name="Hilburn K."/>
            <person name="Kennell J.C."/>
            <person name="Kroken S."/>
            <person name="Magnuson J.K."/>
            <person name="Mannhaupt G."/>
            <person name="Mauceli E.W."/>
            <person name="Mewes H.-W."/>
            <person name="Mitterbauer R."/>
            <person name="Muehlbauer G."/>
            <person name="Muensterkoetter M."/>
            <person name="Nelson D."/>
            <person name="O'Donnell K."/>
            <person name="Ouellet T."/>
            <person name="Qi W."/>
            <person name="Quesneville H."/>
            <person name="Roncero M.I.G."/>
            <person name="Seong K.-Y."/>
            <person name="Tetko I.V."/>
            <person name="Urban M."/>
            <person name="Waalwijk C."/>
            <person name="Ward T.J."/>
            <person name="Yao J."/>
            <person name="Birren B.W."/>
            <person name="Kistler H.C."/>
        </authorList>
    </citation>
    <scope>NUCLEOTIDE SEQUENCE [LARGE SCALE GENOMIC DNA]</scope>
    <source>
        <strain evidence="9">PH-1 / ATCC MYA-4620 / FGSC 9075 / NRRL 31084</strain>
    </source>
</reference>
<feature type="transmembrane region" description="Helical" evidence="7">
    <location>
        <begin position="253"/>
        <end position="273"/>
    </location>
</feature>
<dbReference type="HOGENOM" id="CLU_028200_3_4_1"/>
<dbReference type="PANTHER" id="PTHR33048:SF96">
    <property type="entry name" value="INTEGRAL MEMBRANE PROTEIN"/>
    <property type="match status" value="1"/>
</dbReference>
<reference evidence="9" key="2">
    <citation type="journal article" date="2010" name="Nature">
        <title>Comparative genomics reveals mobile pathogenicity chromosomes in Fusarium.</title>
        <authorList>
            <person name="Ma L.J."/>
            <person name="van der Does H.C."/>
            <person name="Borkovich K.A."/>
            <person name="Coleman J.J."/>
            <person name="Daboussi M.J."/>
            <person name="Di Pietro A."/>
            <person name="Dufresne M."/>
            <person name="Freitag M."/>
            <person name="Grabherr M."/>
            <person name="Henrissat B."/>
            <person name="Houterman P.M."/>
            <person name="Kang S."/>
            <person name="Shim W.B."/>
            <person name="Woloshuk C."/>
            <person name="Xie X."/>
            <person name="Xu J.R."/>
            <person name="Antoniw J."/>
            <person name="Baker S.E."/>
            <person name="Bluhm B.H."/>
            <person name="Breakspear A."/>
            <person name="Brown D.W."/>
            <person name="Butchko R.A."/>
            <person name="Chapman S."/>
            <person name="Coulson R."/>
            <person name="Coutinho P.M."/>
            <person name="Danchin E.G."/>
            <person name="Diener A."/>
            <person name="Gale L.R."/>
            <person name="Gardiner D.M."/>
            <person name="Goff S."/>
            <person name="Hammond-Kosack K.E."/>
            <person name="Hilburn K."/>
            <person name="Hua-Van A."/>
            <person name="Jonkers W."/>
            <person name="Kazan K."/>
            <person name="Kodira C.D."/>
            <person name="Koehrsen M."/>
            <person name="Kumar L."/>
            <person name="Lee Y.H."/>
            <person name="Li L."/>
            <person name="Manners J.M."/>
            <person name="Miranda-Saavedra D."/>
            <person name="Mukherjee M."/>
            <person name="Park G."/>
            <person name="Park J."/>
            <person name="Park S.Y."/>
            <person name="Proctor R.H."/>
            <person name="Regev A."/>
            <person name="Ruiz-Roldan M.C."/>
            <person name="Sain D."/>
            <person name="Sakthikumar S."/>
            <person name="Sykes S."/>
            <person name="Schwartz D.C."/>
            <person name="Turgeon B.G."/>
            <person name="Wapinski I."/>
            <person name="Yoder O."/>
            <person name="Young S."/>
            <person name="Zeng Q."/>
            <person name="Zhou S."/>
            <person name="Galagan J."/>
            <person name="Cuomo C.A."/>
            <person name="Kistler H.C."/>
            <person name="Rep M."/>
        </authorList>
    </citation>
    <scope>GENOME REANNOTATION</scope>
    <source>
        <strain evidence="9">PH-1 / ATCC MYA-4620 / FGSC 9075 / NRRL 31084</strain>
    </source>
</reference>
<evidence type="ECO:0000256" key="2">
    <source>
        <dbReference type="ARBA" id="ARBA00022692"/>
    </source>
</evidence>
<dbReference type="GO" id="GO:0016020">
    <property type="term" value="C:membrane"/>
    <property type="evidence" value="ECO:0007669"/>
    <property type="project" value="UniProtKB-SubCell"/>
</dbReference>
<feature type="domain" description="Rhodopsin" evidence="8">
    <location>
        <begin position="34"/>
        <end position="278"/>
    </location>
</feature>
<protein>
    <recommendedName>
        <fullName evidence="8">Rhodopsin domain-containing protein</fullName>
    </recommendedName>
</protein>
<dbReference type="Pfam" id="PF20684">
    <property type="entry name" value="Fung_rhodopsin"/>
    <property type="match status" value="1"/>
</dbReference>
<evidence type="ECO:0000256" key="3">
    <source>
        <dbReference type="ARBA" id="ARBA00022989"/>
    </source>
</evidence>
<name>I1RSL3_GIBZE</name>
<reference evidence="9" key="3">
    <citation type="submission" date="2017-01" db="UniProtKB">
        <authorList>
            <consortium name="EnsemblFungi"/>
        </authorList>
    </citation>
    <scope>IDENTIFICATION</scope>
    <source>
        <strain evidence="9">PH-1 / ATCC MYA-4620 / FGSC 9075 / NRRL 31084</strain>
    </source>
</reference>
<feature type="transmembrane region" description="Helical" evidence="7">
    <location>
        <begin position="177"/>
        <end position="199"/>
    </location>
</feature>
<feature type="transmembrane region" description="Helical" evidence="7">
    <location>
        <begin position="123"/>
        <end position="145"/>
    </location>
</feature>
<feature type="transmembrane region" description="Helical" evidence="7">
    <location>
        <begin position="91"/>
        <end position="116"/>
    </location>
</feature>
<evidence type="ECO:0000256" key="1">
    <source>
        <dbReference type="ARBA" id="ARBA00004141"/>
    </source>
</evidence>
<dbReference type="RefSeq" id="XP_011326846.1">
    <property type="nucleotide sequence ID" value="XM_011328544.1"/>
</dbReference>
<comment type="subcellular location">
    <subcellularLocation>
        <location evidence="1">Membrane</location>
        <topology evidence="1">Multi-pass membrane protein</topology>
    </subcellularLocation>
</comment>
<feature type="region of interest" description="Disordered" evidence="6">
    <location>
        <begin position="370"/>
        <end position="392"/>
    </location>
</feature>
<dbReference type="InterPro" id="IPR052337">
    <property type="entry name" value="SAT4-like"/>
</dbReference>
<organism evidence="9">
    <name type="scientific">Gibberella zeae (strain ATCC MYA-4620 / CBS 123657 / FGSC 9075 / NRRL 31084 / PH-1)</name>
    <name type="common">Wheat head blight fungus</name>
    <name type="synonym">Fusarium graminearum</name>
    <dbReference type="NCBI Taxonomy" id="229533"/>
    <lineage>
        <taxon>Eukaryota</taxon>
        <taxon>Fungi</taxon>
        <taxon>Dikarya</taxon>
        <taxon>Ascomycota</taxon>
        <taxon>Pezizomycotina</taxon>
        <taxon>Sordariomycetes</taxon>
        <taxon>Hypocreomycetidae</taxon>
        <taxon>Hypocreales</taxon>
        <taxon>Nectriaceae</taxon>
        <taxon>Fusarium</taxon>
    </lineage>
</organism>
<keyword evidence="3 7" id="KW-1133">Transmembrane helix</keyword>
<accession>I1RSL3</accession>
<evidence type="ECO:0000256" key="4">
    <source>
        <dbReference type="ARBA" id="ARBA00023136"/>
    </source>
</evidence>
<feature type="region of interest" description="Disordered" evidence="6">
    <location>
        <begin position="320"/>
        <end position="356"/>
    </location>
</feature>
<gene>
    <name evidence="9" type="primary">FG07136.1</name>
</gene>
<sequence length="414" mass="45987">MATNENIDLDEENGIALVATAITLLALSWISVGLRTYTRVWLMKGQQVDDWLMLIAQIIFTVSCSFILEGVEKGIGKHNDAFQSDETKVQALMALATATYILDMMFIKLSIGVFLLRLSVKKVYNWIIWISLTIIAIWSLVLWFWNLFQCNPVEMQWDFRIKDGTCVSADQIVSAAYAISVMTVLSDWLYALLPIPMLWSVKMTKQAKATVIVILGLGIFASVATLVRLRFLADLTDTEDILSNISQVAGTDAMVWTLIEPGVAIIASSLATIRPLLRTMKIRGFESTDHTYGTGHSGVVKTNPNRHNAGVMVMPGFGPDDVSLNSVSPHSHGRPYPDDTRILPPRRPTDIPLSPGQVSLAKSEILVLQSNTSPPQTPPETQMYRSPSGSFDQIHDLEAQSQDLERNNIRGKRR</sequence>
<dbReference type="EnsemblFungi" id="CEF83974">
    <property type="protein sequence ID" value="CEF83974"/>
    <property type="gene ID" value="FGRRES_07136"/>
</dbReference>
<keyword evidence="2 7" id="KW-0812">Transmembrane</keyword>
<accession>A0A098DRJ2</accession>
<evidence type="ECO:0000313" key="9">
    <source>
        <dbReference type="EnsemblFungi" id="CEF83974"/>
    </source>
</evidence>
<keyword evidence="4 7" id="KW-0472">Membrane</keyword>
<evidence type="ECO:0000259" key="8">
    <source>
        <dbReference type="Pfam" id="PF20684"/>
    </source>
</evidence>
<feature type="compositionally biased region" description="Polar residues" evidence="6">
    <location>
        <begin position="370"/>
        <end position="391"/>
    </location>
</feature>
<feature type="transmembrane region" description="Helical" evidence="7">
    <location>
        <begin position="15"/>
        <end position="38"/>
    </location>
</feature>
<evidence type="ECO:0000256" key="7">
    <source>
        <dbReference type="SAM" id="Phobius"/>
    </source>
</evidence>
<dbReference type="InterPro" id="IPR049326">
    <property type="entry name" value="Rhodopsin_dom_fungi"/>
</dbReference>
<evidence type="ECO:0000256" key="5">
    <source>
        <dbReference type="ARBA" id="ARBA00038359"/>
    </source>
</evidence>